<feature type="transmembrane region" description="Helical" evidence="8">
    <location>
        <begin position="337"/>
        <end position="357"/>
    </location>
</feature>
<dbReference type="Proteomes" id="UP001330749">
    <property type="component" value="Unassembled WGS sequence"/>
</dbReference>
<gene>
    <name evidence="9" type="ORF">P4447_13060</name>
</gene>
<evidence type="ECO:0000256" key="5">
    <source>
        <dbReference type="ARBA" id="ARBA00022692"/>
    </source>
</evidence>
<sequence length="365" mass="41148">MDKENISLSQLLTLLINFLLGSAIVVGIGGNAKNDAWIAIGVSTFIGIGIIYFFHTLTNRLEGKNLFQVIEFCIGRKPAIFLTFLYINYFIYISSRVVRDFGELIATAIMPNTPIEVVSITFSLLMGYVIYLGIEVLARTSEVFTPYLFVFYILLAIFLFVSGNANIEQLQPVLGEGVKPIFKTIFKNLIFFPFGELVVFTVIFPSVTNKKYSLRFSFIGVGVASLLLMIASLLMIFTLGVDSMLRSNFPLLSTGRNISVGNFIERIDAIVVFIMMLGVFVKGTIFLFGGLKGLEYIFQLPYRYFVLPVSTIVALFSVLVSIDFADHIQEGMKMVPFYLHLPFQFCIPIILFIFLLWKQKKKRSS</sequence>
<feature type="transmembrane region" description="Helical" evidence="8">
    <location>
        <begin position="216"/>
        <end position="241"/>
    </location>
</feature>
<evidence type="ECO:0000313" key="9">
    <source>
        <dbReference type="EMBL" id="MED3563365.1"/>
    </source>
</evidence>
<accession>A0ABU6NBC3</accession>
<dbReference type="InterPro" id="IPR004761">
    <property type="entry name" value="Spore_GerAB"/>
</dbReference>
<keyword evidence="10" id="KW-1185">Reference proteome</keyword>
<keyword evidence="7 8" id="KW-0472">Membrane</keyword>
<comment type="caution">
    <text evidence="9">The sequence shown here is derived from an EMBL/GenBank/DDBJ whole genome shotgun (WGS) entry which is preliminary data.</text>
</comment>
<feature type="transmembrane region" description="Helical" evidence="8">
    <location>
        <begin position="302"/>
        <end position="325"/>
    </location>
</feature>
<proteinExistence type="inferred from homology"/>
<name>A0ABU6NBC3_9BACI</name>
<dbReference type="PANTHER" id="PTHR34975:SF2">
    <property type="entry name" value="SPORE GERMINATION PROTEIN A2"/>
    <property type="match status" value="1"/>
</dbReference>
<keyword evidence="4" id="KW-0309">Germination</keyword>
<feature type="transmembrane region" description="Helical" evidence="8">
    <location>
        <begin position="78"/>
        <end position="95"/>
    </location>
</feature>
<evidence type="ECO:0000256" key="3">
    <source>
        <dbReference type="ARBA" id="ARBA00022448"/>
    </source>
</evidence>
<evidence type="ECO:0000256" key="6">
    <source>
        <dbReference type="ARBA" id="ARBA00022989"/>
    </source>
</evidence>
<feature type="transmembrane region" description="Helical" evidence="8">
    <location>
        <begin position="36"/>
        <end position="57"/>
    </location>
</feature>
<keyword evidence="5 8" id="KW-0812">Transmembrane</keyword>
<feature type="transmembrane region" description="Helical" evidence="8">
    <location>
        <begin position="185"/>
        <end position="204"/>
    </location>
</feature>
<organism evidence="9 10">
    <name type="scientific">Bacillus xiapuensis</name>
    <dbReference type="NCBI Taxonomy" id="2014075"/>
    <lineage>
        <taxon>Bacteria</taxon>
        <taxon>Bacillati</taxon>
        <taxon>Bacillota</taxon>
        <taxon>Bacilli</taxon>
        <taxon>Bacillales</taxon>
        <taxon>Bacillaceae</taxon>
        <taxon>Bacillus</taxon>
    </lineage>
</organism>
<dbReference type="NCBIfam" id="TIGR00912">
    <property type="entry name" value="2A0309"/>
    <property type="match status" value="1"/>
</dbReference>
<evidence type="ECO:0000256" key="7">
    <source>
        <dbReference type="ARBA" id="ARBA00023136"/>
    </source>
</evidence>
<dbReference type="Pfam" id="PF03845">
    <property type="entry name" value="Spore_permease"/>
    <property type="match status" value="1"/>
</dbReference>
<reference evidence="9 10" key="1">
    <citation type="submission" date="2023-03" db="EMBL/GenBank/DDBJ databases">
        <title>Bacillus Genome Sequencing.</title>
        <authorList>
            <person name="Dunlap C."/>
        </authorList>
    </citation>
    <scope>NUCLEOTIDE SEQUENCE [LARGE SCALE GENOMIC DNA]</scope>
    <source>
        <strain evidence="9 10">B-14544</strain>
    </source>
</reference>
<evidence type="ECO:0000256" key="2">
    <source>
        <dbReference type="ARBA" id="ARBA00007998"/>
    </source>
</evidence>
<feature type="transmembrane region" description="Helical" evidence="8">
    <location>
        <begin position="146"/>
        <end position="165"/>
    </location>
</feature>
<dbReference type="EMBL" id="JARMQG010000164">
    <property type="protein sequence ID" value="MED3563365.1"/>
    <property type="molecule type" value="Genomic_DNA"/>
</dbReference>
<feature type="transmembrane region" description="Helical" evidence="8">
    <location>
        <begin position="269"/>
        <end position="290"/>
    </location>
</feature>
<evidence type="ECO:0000313" key="10">
    <source>
        <dbReference type="Proteomes" id="UP001330749"/>
    </source>
</evidence>
<feature type="transmembrane region" description="Helical" evidence="8">
    <location>
        <begin position="12"/>
        <end position="30"/>
    </location>
</feature>
<protein>
    <submittedName>
        <fullName evidence="9">GerAB/ArcD/ProY family transporter</fullName>
    </submittedName>
</protein>
<feature type="transmembrane region" description="Helical" evidence="8">
    <location>
        <begin position="115"/>
        <end position="134"/>
    </location>
</feature>
<keyword evidence="6 8" id="KW-1133">Transmembrane helix</keyword>
<dbReference type="PANTHER" id="PTHR34975">
    <property type="entry name" value="SPORE GERMINATION PROTEIN A2"/>
    <property type="match status" value="1"/>
</dbReference>
<evidence type="ECO:0000256" key="4">
    <source>
        <dbReference type="ARBA" id="ARBA00022544"/>
    </source>
</evidence>
<keyword evidence="3" id="KW-0813">Transport</keyword>
<evidence type="ECO:0000256" key="1">
    <source>
        <dbReference type="ARBA" id="ARBA00004141"/>
    </source>
</evidence>
<dbReference type="RefSeq" id="WP_327968414.1">
    <property type="nucleotide sequence ID" value="NZ_JARMQG010000164.1"/>
</dbReference>
<comment type="subcellular location">
    <subcellularLocation>
        <location evidence="1">Membrane</location>
        <topology evidence="1">Multi-pass membrane protein</topology>
    </subcellularLocation>
</comment>
<evidence type="ECO:0000256" key="8">
    <source>
        <dbReference type="SAM" id="Phobius"/>
    </source>
</evidence>
<comment type="similarity">
    <text evidence="2">Belongs to the amino acid-polyamine-organocation (APC) superfamily. Spore germination protein (SGP) (TC 2.A.3.9) family.</text>
</comment>